<accession>A0ABQ8SK08</accession>
<feature type="compositionally biased region" description="Acidic residues" evidence="1">
    <location>
        <begin position="334"/>
        <end position="345"/>
    </location>
</feature>
<evidence type="ECO:0000256" key="1">
    <source>
        <dbReference type="SAM" id="MobiDB-lite"/>
    </source>
</evidence>
<protein>
    <recommendedName>
        <fullName evidence="4">Reverse transcriptase domain-containing protein</fullName>
    </recommendedName>
</protein>
<keyword evidence="3" id="KW-1185">Reference proteome</keyword>
<evidence type="ECO:0000313" key="2">
    <source>
        <dbReference type="EMBL" id="KAJ4434456.1"/>
    </source>
</evidence>
<dbReference type="Proteomes" id="UP001148838">
    <property type="component" value="Unassembled WGS sequence"/>
</dbReference>
<comment type="caution">
    <text evidence="2">The sequence shown here is derived from an EMBL/GenBank/DDBJ whole genome shotgun (WGS) entry which is preliminary data.</text>
</comment>
<feature type="region of interest" description="Disordered" evidence="1">
    <location>
        <begin position="334"/>
        <end position="362"/>
    </location>
</feature>
<gene>
    <name evidence="2" type="ORF">ANN_23018</name>
</gene>
<evidence type="ECO:0008006" key="4">
    <source>
        <dbReference type="Google" id="ProtNLM"/>
    </source>
</evidence>
<proteinExistence type="predicted"/>
<evidence type="ECO:0000313" key="3">
    <source>
        <dbReference type="Proteomes" id="UP001148838"/>
    </source>
</evidence>
<sequence length="428" mass="49475">MYNSSKKYRTEPCSRFQNLVHSEHDRLENYLRLSTRLAYCQLIIPETKREKTLFGFVEKHCLLDVHQLFIDFKKAYDSVKREVLYDILIEFGIPKKLVRLIKMCLSETYSRVRIEYAIRKVQDNRQGLELNGLHQLLVYADDVNMLGENTQTIRENTEFYWKQDVSEVVLQTFRDDEEGHMYQFDEWSVIVSDIGLILIIPDLSQHVRPDRRDLRKDVQTGVSKIFDRHQYVILRRCINISGYLASELDEGDNASEMSPGSSTESYPAFAHIGLRENPGKNLNQVTCPNRESNPISRPDELTVTPQVRTYAVLGWKCSGWIVWVADGDVKCDYESDNEKDEDEGGDECKDENGSDDDRTGNDKDEVIYLSSLLLMKEEWNGEKFSPAPGFEPGFSVLHADALSTKPHRIPPRRRTESSQIKFQLLGSL</sequence>
<name>A0ABQ8SK08_PERAM</name>
<organism evidence="2 3">
    <name type="scientific">Periplaneta americana</name>
    <name type="common">American cockroach</name>
    <name type="synonym">Blatta americana</name>
    <dbReference type="NCBI Taxonomy" id="6978"/>
    <lineage>
        <taxon>Eukaryota</taxon>
        <taxon>Metazoa</taxon>
        <taxon>Ecdysozoa</taxon>
        <taxon>Arthropoda</taxon>
        <taxon>Hexapoda</taxon>
        <taxon>Insecta</taxon>
        <taxon>Pterygota</taxon>
        <taxon>Neoptera</taxon>
        <taxon>Polyneoptera</taxon>
        <taxon>Dictyoptera</taxon>
        <taxon>Blattodea</taxon>
        <taxon>Blattoidea</taxon>
        <taxon>Blattidae</taxon>
        <taxon>Blattinae</taxon>
        <taxon>Periplaneta</taxon>
    </lineage>
</organism>
<feature type="compositionally biased region" description="Basic and acidic residues" evidence="1">
    <location>
        <begin position="346"/>
        <end position="362"/>
    </location>
</feature>
<dbReference type="EMBL" id="JAJSOF020000025">
    <property type="protein sequence ID" value="KAJ4434456.1"/>
    <property type="molecule type" value="Genomic_DNA"/>
</dbReference>
<reference evidence="2 3" key="1">
    <citation type="journal article" date="2022" name="Allergy">
        <title>Genome assembly and annotation of Periplaneta americana reveal a comprehensive cockroach allergen profile.</title>
        <authorList>
            <person name="Wang L."/>
            <person name="Xiong Q."/>
            <person name="Saelim N."/>
            <person name="Wang L."/>
            <person name="Nong W."/>
            <person name="Wan A.T."/>
            <person name="Shi M."/>
            <person name="Liu X."/>
            <person name="Cao Q."/>
            <person name="Hui J.H.L."/>
            <person name="Sookrung N."/>
            <person name="Leung T.F."/>
            <person name="Tungtrongchitr A."/>
            <person name="Tsui S.K.W."/>
        </authorList>
    </citation>
    <scope>NUCLEOTIDE SEQUENCE [LARGE SCALE GENOMIC DNA]</scope>
    <source>
        <strain evidence="2">PWHHKU_190912</strain>
    </source>
</reference>